<dbReference type="Gramene" id="PSR98077">
    <property type="protein sequence ID" value="PSR98077"/>
    <property type="gene ID" value="CEY00_Acc24668"/>
</dbReference>
<protein>
    <submittedName>
        <fullName evidence="1">Vacuolar membrane-associated protein</fullName>
    </submittedName>
</protein>
<evidence type="ECO:0000313" key="2">
    <source>
        <dbReference type="Proteomes" id="UP000241394"/>
    </source>
</evidence>
<sequence>MEDNEGGFDEWRAMISSPKFVSMEEFTSKPNPIFQSPLLEADKLIDPYHLPLRNNNNNEEINLIVYDYYNNNNCPDEEEEEEEELSRGGNLWLQRRAKAGDVGSNNTPIINTEWGGLEGCYHVASPAAPWPYITIQPGISPIALLLDTSILLPNS</sequence>
<dbReference type="InParanoid" id="A0A2R6PWB6"/>
<dbReference type="Proteomes" id="UP000241394">
    <property type="component" value="Chromosome LG22"/>
</dbReference>
<dbReference type="AlphaFoldDB" id="A0A2R6PWB6"/>
<comment type="caution">
    <text evidence="1">The sequence shown here is derived from an EMBL/GenBank/DDBJ whole genome shotgun (WGS) entry which is preliminary data.</text>
</comment>
<reference evidence="2" key="2">
    <citation type="journal article" date="2018" name="BMC Genomics">
        <title>A manually annotated Actinidia chinensis var. chinensis (kiwifruit) genome highlights the challenges associated with draft genomes and gene prediction in plants.</title>
        <authorList>
            <person name="Pilkington S.M."/>
            <person name="Crowhurst R."/>
            <person name="Hilario E."/>
            <person name="Nardozza S."/>
            <person name="Fraser L."/>
            <person name="Peng Y."/>
            <person name="Gunaseelan K."/>
            <person name="Simpson R."/>
            <person name="Tahir J."/>
            <person name="Deroles S.C."/>
            <person name="Templeton K."/>
            <person name="Luo Z."/>
            <person name="Davy M."/>
            <person name="Cheng C."/>
            <person name="McNeilage M."/>
            <person name="Scaglione D."/>
            <person name="Liu Y."/>
            <person name="Zhang Q."/>
            <person name="Datson P."/>
            <person name="De Silva N."/>
            <person name="Gardiner S.E."/>
            <person name="Bassett H."/>
            <person name="Chagne D."/>
            <person name="McCallum J."/>
            <person name="Dzierzon H."/>
            <person name="Deng C."/>
            <person name="Wang Y.Y."/>
            <person name="Barron L."/>
            <person name="Manako K."/>
            <person name="Bowen J."/>
            <person name="Foster T.M."/>
            <person name="Erridge Z.A."/>
            <person name="Tiffin H."/>
            <person name="Waite C.N."/>
            <person name="Davies K.M."/>
            <person name="Grierson E.P."/>
            <person name="Laing W.A."/>
            <person name="Kirk R."/>
            <person name="Chen X."/>
            <person name="Wood M."/>
            <person name="Montefiori M."/>
            <person name="Brummell D.A."/>
            <person name="Schwinn K.E."/>
            <person name="Catanach A."/>
            <person name="Fullerton C."/>
            <person name="Li D."/>
            <person name="Meiyalaghan S."/>
            <person name="Nieuwenhuizen N."/>
            <person name="Read N."/>
            <person name="Prakash R."/>
            <person name="Hunter D."/>
            <person name="Zhang H."/>
            <person name="McKenzie M."/>
            <person name="Knabel M."/>
            <person name="Harris A."/>
            <person name="Allan A.C."/>
            <person name="Gleave A."/>
            <person name="Chen A."/>
            <person name="Janssen B.J."/>
            <person name="Plunkett B."/>
            <person name="Ampomah-Dwamena C."/>
            <person name="Voogd C."/>
            <person name="Leif D."/>
            <person name="Lafferty D."/>
            <person name="Souleyre E.J.F."/>
            <person name="Varkonyi-Gasic E."/>
            <person name="Gambi F."/>
            <person name="Hanley J."/>
            <person name="Yao J.L."/>
            <person name="Cheung J."/>
            <person name="David K.M."/>
            <person name="Warren B."/>
            <person name="Marsh K."/>
            <person name="Snowden K.C."/>
            <person name="Lin-Wang K."/>
            <person name="Brian L."/>
            <person name="Martinez-Sanchez M."/>
            <person name="Wang M."/>
            <person name="Ileperuma N."/>
            <person name="Macnee N."/>
            <person name="Campin R."/>
            <person name="McAtee P."/>
            <person name="Drummond R.S.M."/>
            <person name="Espley R.V."/>
            <person name="Ireland H.S."/>
            <person name="Wu R."/>
            <person name="Atkinson R.G."/>
            <person name="Karunairetnam S."/>
            <person name="Bulley S."/>
            <person name="Chunkath S."/>
            <person name="Hanley Z."/>
            <person name="Storey R."/>
            <person name="Thrimawithana A.H."/>
            <person name="Thomson S."/>
            <person name="David C."/>
            <person name="Testolin R."/>
            <person name="Huang H."/>
            <person name="Hellens R.P."/>
            <person name="Schaffer R.J."/>
        </authorList>
    </citation>
    <scope>NUCLEOTIDE SEQUENCE [LARGE SCALE GENOMIC DNA]</scope>
    <source>
        <strain evidence="2">cv. Red5</strain>
    </source>
</reference>
<keyword evidence="2" id="KW-1185">Reference proteome</keyword>
<evidence type="ECO:0000313" key="1">
    <source>
        <dbReference type="EMBL" id="PSR98077.1"/>
    </source>
</evidence>
<proteinExistence type="predicted"/>
<gene>
    <name evidence="1" type="ORF">CEY00_Acc24668</name>
</gene>
<organism evidence="1 2">
    <name type="scientific">Actinidia chinensis var. chinensis</name>
    <name type="common">Chinese soft-hair kiwi</name>
    <dbReference type="NCBI Taxonomy" id="1590841"/>
    <lineage>
        <taxon>Eukaryota</taxon>
        <taxon>Viridiplantae</taxon>
        <taxon>Streptophyta</taxon>
        <taxon>Embryophyta</taxon>
        <taxon>Tracheophyta</taxon>
        <taxon>Spermatophyta</taxon>
        <taxon>Magnoliopsida</taxon>
        <taxon>eudicotyledons</taxon>
        <taxon>Gunneridae</taxon>
        <taxon>Pentapetalae</taxon>
        <taxon>asterids</taxon>
        <taxon>Ericales</taxon>
        <taxon>Actinidiaceae</taxon>
        <taxon>Actinidia</taxon>
    </lineage>
</organism>
<name>A0A2R6PWB6_ACTCC</name>
<dbReference type="EMBL" id="NKQK01000022">
    <property type="protein sequence ID" value="PSR98077.1"/>
    <property type="molecule type" value="Genomic_DNA"/>
</dbReference>
<accession>A0A2R6PWB6</accession>
<reference evidence="1 2" key="1">
    <citation type="submission" date="2017-07" db="EMBL/GenBank/DDBJ databases">
        <title>An improved, manually edited Actinidia chinensis var. chinensis (kiwifruit) genome highlights the challenges associated with draft genomes and gene prediction in plants.</title>
        <authorList>
            <person name="Pilkington S."/>
            <person name="Crowhurst R."/>
            <person name="Hilario E."/>
            <person name="Nardozza S."/>
            <person name="Fraser L."/>
            <person name="Peng Y."/>
            <person name="Gunaseelan K."/>
            <person name="Simpson R."/>
            <person name="Tahir J."/>
            <person name="Deroles S."/>
            <person name="Templeton K."/>
            <person name="Luo Z."/>
            <person name="Davy M."/>
            <person name="Cheng C."/>
            <person name="Mcneilage M."/>
            <person name="Scaglione D."/>
            <person name="Liu Y."/>
            <person name="Zhang Q."/>
            <person name="Datson P."/>
            <person name="De Silva N."/>
            <person name="Gardiner S."/>
            <person name="Bassett H."/>
            <person name="Chagne D."/>
            <person name="Mccallum J."/>
            <person name="Dzierzon H."/>
            <person name="Deng C."/>
            <person name="Wang Y.-Y."/>
            <person name="Barron N."/>
            <person name="Manako K."/>
            <person name="Bowen J."/>
            <person name="Foster T."/>
            <person name="Erridge Z."/>
            <person name="Tiffin H."/>
            <person name="Waite C."/>
            <person name="Davies K."/>
            <person name="Grierson E."/>
            <person name="Laing W."/>
            <person name="Kirk R."/>
            <person name="Chen X."/>
            <person name="Wood M."/>
            <person name="Montefiori M."/>
            <person name="Brummell D."/>
            <person name="Schwinn K."/>
            <person name="Catanach A."/>
            <person name="Fullerton C."/>
            <person name="Li D."/>
            <person name="Meiyalaghan S."/>
            <person name="Nieuwenhuizen N."/>
            <person name="Read N."/>
            <person name="Prakash R."/>
            <person name="Hunter D."/>
            <person name="Zhang H."/>
            <person name="Mckenzie M."/>
            <person name="Knabel M."/>
            <person name="Harris A."/>
            <person name="Allan A."/>
            <person name="Chen A."/>
            <person name="Janssen B."/>
            <person name="Plunkett B."/>
            <person name="Dwamena C."/>
            <person name="Voogd C."/>
            <person name="Leif D."/>
            <person name="Lafferty D."/>
            <person name="Souleyre E."/>
            <person name="Varkonyi-Gasic E."/>
            <person name="Gambi F."/>
            <person name="Hanley J."/>
            <person name="Yao J.-L."/>
            <person name="Cheung J."/>
            <person name="David K."/>
            <person name="Warren B."/>
            <person name="Marsh K."/>
            <person name="Snowden K."/>
            <person name="Lin-Wang K."/>
            <person name="Brian L."/>
            <person name="Martinez-Sanchez M."/>
            <person name="Wang M."/>
            <person name="Ileperuma N."/>
            <person name="Macnee N."/>
            <person name="Campin R."/>
            <person name="Mcatee P."/>
            <person name="Drummond R."/>
            <person name="Espley R."/>
            <person name="Ireland H."/>
            <person name="Wu R."/>
            <person name="Atkinson R."/>
            <person name="Karunairetnam S."/>
            <person name="Bulley S."/>
            <person name="Chunkath S."/>
            <person name="Hanley Z."/>
            <person name="Storey R."/>
            <person name="Thrimawithana A."/>
            <person name="Thomson S."/>
            <person name="David C."/>
            <person name="Testolin R."/>
        </authorList>
    </citation>
    <scope>NUCLEOTIDE SEQUENCE [LARGE SCALE GENOMIC DNA]</scope>
    <source>
        <strain evidence="2">cv. Red5</strain>
        <tissue evidence="1">Young leaf</tissue>
    </source>
</reference>